<dbReference type="PANTHER" id="PTHR43415">
    <property type="entry name" value="SPERMIDINE N(1)-ACETYLTRANSFERASE"/>
    <property type="match status" value="1"/>
</dbReference>
<sequence length="205" mass="23352">MTEMIKSKLLSLRPIELNDDFILQQLINNPLVSENVVGWTFPVSLFLQKNWIQSNTNNLSYRLVVVDNETNEAIGITGLWDIDWHNQAAMSAIKLLPEKTKKGFGTEAIMLSMAWAFYNVGLRRLHGAILDFNGPSMGAYVKKCGWKVEGRQREAIFRKGEWHDLYNVAILKREFDALPAASEFINAVCPVDTTPNIDIDFQDYI</sequence>
<gene>
    <name evidence="2" type="ORF">HNP34_002221</name>
</gene>
<evidence type="ECO:0000259" key="1">
    <source>
        <dbReference type="PROSITE" id="PS51186"/>
    </source>
</evidence>
<dbReference type="AlphaFoldDB" id="A0AAW3VFW5"/>
<feature type="domain" description="N-acetyltransferase" evidence="1">
    <location>
        <begin position="10"/>
        <end position="172"/>
    </location>
</feature>
<protein>
    <submittedName>
        <fullName evidence="2">RimJ/RimL family protein N-acetyltransferase</fullName>
    </submittedName>
</protein>
<comment type="caution">
    <text evidence="2">The sequence shown here is derived from an EMBL/GenBank/DDBJ whole genome shotgun (WGS) entry which is preliminary data.</text>
</comment>
<dbReference type="InterPro" id="IPR000182">
    <property type="entry name" value="GNAT_dom"/>
</dbReference>
<dbReference type="Pfam" id="PF13302">
    <property type="entry name" value="Acetyltransf_3"/>
    <property type="match status" value="1"/>
</dbReference>
<dbReference type="SUPFAM" id="SSF55729">
    <property type="entry name" value="Acyl-CoA N-acyltransferases (Nat)"/>
    <property type="match status" value="1"/>
</dbReference>
<dbReference type="Proteomes" id="UP000548425">
    <property type="component" value="Unassembled WGS sequence"/>
</dbReference>
<dbReference type="PROSITE" id="PS51186">
    <property type="entry name" value="GNAT"/>
    <property type="match status" value="1"/>
</dbReference>
<dbReference type="Gene3D" id="3.40.630.30">
    <property type="match status" value="1"/>
</dbReference>
<organism evidence="2 3">
    <name type="scientific">Acinetobacter lwoffii</name>
    <dbReference type="NCBI Taxonomy" id="28090"/>
    <lineage>
        <taxon>Bacteria</taxon>
        <taxon>Pseudomonadati</taxon>
        <taxon>Pseudomonadota</taxon>
        <taxon>Gammaproteobacteria</taxon>
        <taxon>Moraxellales</taxon>
        <taxon>Moraxellaceae</taxon>
        <taxon>Acinetobacter</taxon>
    </lineage>
</organism>
<reference evidence="2 3" key="1">
    <citation type="submission" date="2020-08" db="EMBL/GenBank/DDBJ databases">
        <title>Functional genomics of gut bacteria from endangered species of beetles.</title>
        <authorList>
            <person name="Carlos-Shanley C."/>
        </authorList>
    </citation>
    <scope>NUCLEOTIDE SEQUENCE [LARGE SCALE GENOMIC DNA]</scope>
    <source>
        <strain evidence="2 3">S00127</strain>
    </source>
</reference>
<dbReference type="InterPro" id="IPR016181">
    <property type="entry name" value="Acyl_CoA_acyltransferase"/>
</dbReference>
<evidence type="ECO:0000313" key="3">
    <source>
        <dbReference type="Proteomes" id="UP000548425"/>
    </source>
</evidence>
<name>A0AAW3VFW5_ACILW</name>
<dbReference type="PANTHER" id="PTHR43415:SF3">
    <property type="entry name" value="GNAT-FAMILY ACETYLTRANSFERASE"/>
    <property type="match status" value="1"/>
</dbReference>
<proteinExistence type="predicted"/>
<dbReference type="GO" id="GO:0016747">
    <property type="term" value="F:acyltransferase activity, transferring groups other than amino-acyl groups"/>
    <property type="evidence" value="ECO:0007669"/>
    <property type="project" value="InterPro"/>
</dbReference>
<dbReference type="EMBL" id="JACHLA010000013">
    <property type="protein sequence ID" value="MBB6364078.1"/>
    <property type="molecule type" value="Genomic_DNA"/>
</dbReference>
<evidence type="ECO:0000313" key="2">
    <source>
        <dbReference type="EMBL" id="MBB6364078.1"/>
    </source>
</evidence>
<accession>A0AAW3VFW5</accession>